<name>A0ABQ8V2G3_9AGAR</name>
<dbReference type="SUPFAM" id="SSF51905">
    <property type="entry name" value="FAD/NAD(P)-binding domain"/>
    <property type="match status" value="1"/>
</dbReference>
<dbReference type="PANTHER" id="PTHR43004">
    <property type="entry name" value="TRK SYSTEM POTASSIUM UPTAKE PROTEIN"/>
    <property type="match status" value="1"/>
</dbReference>
<dbReference type="PANTHER" id="PTHR43004:SF19">
    <property type="entry name" value="BINDING MONOOXYGENASE, PUTATIVE (JCVI)-RELATED"/>
    <property type="match status" value="1"/>
</dbReference>
<dbReference type="Pfam" id="PF01494">
    <property type="entry name" value="FAD_binding_3"/>
    <property type="match status" value="2"/>
</dbReference>
<feature type="domain" description="FAD-binding" evidence="5">
    <location>
        <begin position="8"/>
        <end position="193"/>
    </location>
</feature>
<sequence length="458" mass="50108">MTNTLPTETQIIVVGAGPTGLAAAISLIYSGIDPSNLTIVDCVEKGANTSRALTIHAATLEALDKYDCASRLIELGIKGTGWRLGDKTSTIFQATFDHIASYTKFPFVLILEQSTTERVLEGRLKELGVEVKRPWRVTGMRDSKEFQGTDILFESGETVRTRYVIGADGARSSVRQLSGINFADPDGKSVDDSVDPRVAQMVLADVSISLPEDQAALQASGISLTASEAGMFLLVPLGKPTVSEQLYSSSETVYRIGFNVPRGLGEPPSKPSLEYLQNNTNLHAPSVLSSDPDVNPNPVRITKVHWSTRFRMRSALAEVFFKRVHGGIVFLLGDAAHIHSPAGGQMSMNLGLRDAAGLGPVLADHIRRRESKLSAPGARNWDVSDMDFDTTTLEDYAASRRIRGLENIRLTKDFTNILNFVSRPHLLSRLLLWIFKLLLSLAIFQSRLVYRLSGLGNR</sequence>
<proteinExistence type="predicted"/>
<dbReference type="Gene3D" id="3.30.70.2450">
    <property type="match status" value="1"/>
</dbReference>
<evidence type="ECO:0000256" key="2">
    <source>
        <dbReference type="ARBA" id="ARBA00022630"/>
    </source>
</evidence>
<evidence type="ECO:0000313" key="7">
    <source>
        <dbReference type="Proteomes" id="UP001150217"/>
    </source>
</evidence>
<dbReference type="Proteomes" id="UP001150217">
    <property type="component" value="Unassembled WGS sequence"/>
</dbReference>
<evidence type="ECO:0000259" key="5">
    <source>
        <dbReference type="Pfam" id="PF01494"/>
    </source>
</evidence>
<comment type="caution">
    <text evidence="6">The sequence shown here is derived from an EMBL/GenBank/DDBJ whole genome shotgun (WGS) entry which is preliminary data.</text>
</comment>
<evidence type="ECO:0000256" key="3">
    <source>
        <dbReference type="ARBA" id="ARBA00022827"/>
    </source>
</evidence>
<organism evidence="6 7">
    <name type="scientific">Lentinula lateritia</name>
    <dbReference type="NCBI Taxonomy" id="40482"/>
    <lineage>
        <taxon>Eukaryota</taxon>
        <taxon>Fungi</taxon>
        <taxon>Dikarya</taxon>
        <taxon>Basidiomycota</taxon>
        <taxon>Agaricomycotina</taxon>
        <taxon>Agaricomycetes</taxon>
        <taxon>Agaricomycetidae</taxon>
        <taxon>Agaricales</taxon>
        <taxon>Marasmiineae</taxon>
        <taxon>Omphalotaceae</taxon>
        <taxon>Lentinula</taxon>
    </lineage>
</organism>
<feature type="domain" description="FAD-binding" evidence="5">
    <location>
        <begin position="303"/>
        <end position="370"/>
    </location>
</feature>
<dbReference type="InterPro" id="IPR036188">
    <property type="entry name" value="FAD/NAD-bd_sf"/>
</dbReference>
<comment type="cofactor">
    <cofactor evidence="1">
        <name>FAD</name>
        <dbReference type="ChEBI" id="CHEBI:57692"/>
    </cofactor>
</comment>
<keyword evidence="2" id="KW-0285">Flavoprotein</keyword>
<dbReference type="PRINTS" id="PR00420">
    <property type="entry name" value="RNGMNOXGNASE"/>
</dbReference>
<dbReference type="Gene3D" id="3.50.50.60">
    <property type="entry name" value="FAD/NAD(P)-binding domain"/>
    <property type="match status" value="1"/>
</dbReference>
<evidence type="ECO:0000256" key="4">
    <source>
        <dbReference type="ARBA" id="ARBA00023002"/>
    </source>
</evidence>
<keyword evidence="3" id="KW-0274">FAD</keyword>
<keyword evidence="4" id="KW-0560">Oxidoreductase</keyword>
<accession>A0ABQ8V2G3</accession>
<reference evidence="6" key="1">
    <citation type="submission" date="2022-08" db="EMBL/GenBank/DDBJ databases">
        <title>A Global Phylogenomic Analysis of the Shiitake Genus Lentinula.</title>
        <authorList>
            <consortium name="DOE Joint Genome Institute"/>
            <person name="Sierra-Patev S."/>
            <person name="Min B."/>
            <person name="Naranjo-Ortiz M."/>
            <person name="Looney B."/>
            <person name="Konkel Z."/>
            <person name="Slot J.C."/>
            <person name="Sakamoto Y."/>
            <person name="Steenwyk J.L."/>
            <person name="Rokas A."/>
            <person name="Carro J."/>
            <person name="Camarero S."/>
            <person name="Ferreira P."/>
            <person name="Molpeceres G."/>
            <person name="Ruiz-Duenas F.J."/>
            <person name="Serrano A."/>
            <person name="Henrissat B."/>
            <person name="Drula E."/>
            <person name="Hughes K.W."/>
            <person name="Mata J.L."/>
            <person name="Ishikawa N.K."/>
            <person name="Vargas-Isla R."/>
            <person name="Ushijima S."/>
            <person name="Smith C.A."/>
            <person name="Ahrendt S."/>
            <person name="Andreopoulos W."/>
            <person name="He G."/>
            <person name="Labutti K."/>
            <person name="Lipzen A."/>
            <person name="Ng V."/>
            <person name="Riley R."/>
            <person name="Sandor L."/>
            <person name="Barry K."/>
            <person name="Martinez A.T."/>
            <person name="Xiao Y."/>
            <person name="Gibbons J.G."/>
            <person name="Terashima K."/>
            <person name="Grigoriev I.V."/>
            <person name="Hibbett D.S."/>
        </authorList>
    </citation>
    <scope>NUCLEOTIDE SEQUENCE</scope>
    <source>
        <strain evidence="6">RHP3577 ss4</strain>
    </source>
</reference>
<evidence type="ECO:0000313" key="6">
    <source>
        <dbReference type="EMBL" id="KAJ4470741.1"/>
    </source>
</evidence>
<gene>
    <name evidence="6" type="ORF">C8R41DRAFT_612802</name>
</gene>
<protein>
    <recommendedName>
        <fullName evidence="5">FAD-binding domain-containing protein</fullName>
    </recommendedName>
</protein>
<evidence type="ECO:0000256" key="1">
    <source>
        <dbReference type="ARBA" id="ARBA00001974"/>
    </source>
</evidence>
<dbReference type="InterPro" id="IPR002938">
    <property type="entry name" value="FAD-bd"/>
</dbReference>
<dbReference type="EMBL" id="JANVFT010000090">
    <property type="protein sequence ID" value="KAJ4470741.1"/>
    <property type="molecule type" value="Genomic_DNA"/>
</dbReference>
<keyword evidence="7" id="KW-1185">Reference proteome</keyword>
<dbReference type="InterPro" id="IPR050641">
    <property type="entry name" value="RIFMO-like"/>
</dbReference>